<dbReference type="InterPro" id="IPR005174">
    <property type="entry name" value="KIB1-4_b-propeller"/>
</dbReference>
<dbReference type="PANTHER" id="PTHR31681">
    <property type="entry name" value="C2H2-LIKE ZINC FINGER PROTEIN"/>
    <property type="match status" value="1"/>
</dbReference>
<evidence type="ECO:0000313" key="3">
    <source>
        <dbReference type="Proteomes" id="UP000467841"/>
    </source>
</evidence>
<protein>
    <recommendedName>
        <fullName evidence="1">KIB1-4 beta-propeller domain-containing protein</fullName>
    </recommendedName>
</protein>
<evidence type="ECO:0000313" key="2">
    <source>
        <dbReference type="EMBL" id="CAA7059507.1"/>
    </source>
</evidence>
<reference evidence="2" key="1">
    <citation type="submission" date="2020-01" db="EMBL/GenBank/DDBJ databases">
        <authorList>
            <person name="Mishra B."/>
        </authorList>
    </citation>
    <scope>NUCLEOTIDE SEQUENCE [LARGE SCALE GENOMIC DNA]</scope>
</reference>
<evidence type="ECO:0000259" key="1">
    <source>
        <dbReference type="Pfam" id="PF03478"/>
    </source>
</evidence>
<feature type="domain" description="KIB1-4 beta-propeller" evidence="1">
    <location>
        <begin position="60"/>
        <end position="276"/>
    </location>
</feature>
<comment type="caution">
    <text evidence="2">The sequence shown here is derived from an EMBL/GenBank/DDBJ whole genome shotgun (WGS) entry which is preliminary data.</text>
</comment>
<keyword evidence="3" id="KW-1185">Reference proteome</keyword>
<dbReference type="PANTHER" id="PTHR31681:SF32">
    <property type="entry name" value="GENOME ASSEMBLY, CHROMOSOME: A08"/>
    <property type="match status" value="1"/>
</dbReference>
<name>A0A6D2LE92_9BRAS</name>
<dbReference type="EMBL" id="CACVBM020001784">
    <property type="protein sequence ID" value="CAA7059507.1"/>
    <property type="molecule type" value="Genomic_DNA"/>
</dbReference>
<gene>
    <name evidence="2" type="ORF">MERR_LOCUS46743</name>
</gene>
<dbReference type="AlphaFoldDB" id="A0A6D2LE92"/>
<dbReference type="OrthoDB" id="1027762at2759"/>
<dbReference type="Pfam" id="PF03478">
    <property type="entry name" value="Beta-prop_KIB1-4"/>
    <property type="match status" value="1"/>
</dbReference>
<proteinExistence type="predicted"/>
<sequence length="298" mass="33436">MSRLLSKLSPLIHKKSVRSFSSSRTGPCASICSTVEPSPDGGNVGEVLLKDGSVVISDFLNPFASKSPPQTIHLPPFTCLPHCQTQVMCNVAMSSSPEPYDDKDWVVGIKFLGKQLSLCRPRRDLRWTNISVPFDSWEYSSLMFSKKDKRFYLPVPGSNYLCSWDLNFKKDSNPKFHELVLHDLPHMHRPDGNSLIPIPGRITGSSHLLANVSLSNGAYTEYKHTDGFIVPTAMVFREEDRKDGRINMRYAEDLGDNGIFISKAEDFCVATSSNRGYTRQDSLLPILAYSVFFYLARS</sequence>
<organism evidence="2 3">
    <name type="scientific">Microthlaspi erraticum</name>
    <dbReference type="NCBI Taxonomy" id="1685480"/>
    <lineage>
        <taxon>Eukaryota</taxon>
        <taxon>Viridiplantae</taxon>
        <taxon>Streptophyta</taxon>
        <taxon>Embryophyta</taxon>
        <taxon>Tracheophyta</taxon>
        <taxon>Spermatophyta</taxon>
        <taxon>Magnoliopsida</taxon>
        <taxon>eudicotyledons</taxon>
        <taxon>Gunneridae</taxon>
        <taxon>Pentapetalae</taxon>
        <taxon>rosids</taxon>
        <taxon>malvids</taxon>
        <taxon>Brassicales</taxon>
        <taxon>Brassicaceae</taxon>
        <taxon>Coluteocarpeae</taxon>
        <taxon>Microthlaspi</taxon>
    </lineage>
</organism>
<accession>A0A6D2LE92</accession>
<dbReference type="Proteomes" id="UP000467841">
    <property type="component" value="Unassembled WGS sequence"/>
</dbReference>